<keyword evidence="2" id="KW-1185">Reference proteome</keyword>
<evidence type="ECO:0008006" key="3">
    <source>
        <dbReference type="Google" id="ProtNLM"/>
    </source>
</evidence>
<comment type="caution">
    <text evidence="1">The sequence shown here is derived from an EMBL/GenBank/DDBJ whole genome shotgun (WGS) entry which is preliminary data.</text>
</comment>
<proteinExistence type="predicted"/>
<dbReference type="EMBL" id="QFWG01000008">
    <property type="protein sequence ID" value="PWI27484.1"/>
    <property type="molecule type" value="Genomic_DNA"/>
</dbReference>
<evidence type="ECO:0000313" key="2">
    <source>
        <dbReference type="Proteomes" id="UP000245514"/>
    </source>
</evidence>
<sequence length="170" mass="18652">MAELDSMARLAQEILAVPDDRFSAALKIADGMSISHVKEALEEHVAPADSALCHRFIEQWIERFEPVQKLAAALAVSDLYVLDLVDVPHAEDLILLRALENGADALEALNSEIFSYREVARNPDASFGPSFVKTVEAECGAALEEAIERLRLNAERLGVLIRRADDEAQG</sequence>
<organism evidence="1 2">
    <name type="scientific">Pseudoglutamicibacter cumminsii</name>
    <dbReference type="NCBI Taxonomy" id="156979"/>
    <lineage>
        <taxon>Bacteria</taxon>
        <taxon>Bacillati</taxon>
        <taxon>Actinomycetota</taxon>
        <taxon>Actinomycetes</taxon>
        <taxon>Micrococcales</taxon>
        <taxon>Micrococcaceae</taxon>
        <taxon>Pseudoglutamicibacter</taxon>
    </lineage>
</organism>
<dbReference type="RefSeq" id="WP_109303884.1">
    <property type="nucleotide sequence ID" value="NZ_QFWG01000008.1"/>
</dbReference>
<gene>
    <name evidence="1" type="ORF">CAY35_06720</name>
</gene>
<evidence type="ECO:0000313" key="1">
    <source>
        <dbReference type="EMBL" id="PWI27484.1"/>
    </source>
</evidence>
<dbReference type="Proteomes" id="UP000245514">
    <property type="component" value="Unassembled WGS sequence"/>
</dbReference>
<accession>A0ABX5L495</accession>
<reference evidence="1 2" key="1">
    <citation type="submission" date="2018-05" db="EMBL/GenBank/DDBJ databases">
        <title>Draft Genome Sequence of Arthrobacter cumminsii IME1328, Isolated from a Patient Who Suffered from Foot Ulcers in China.</title>
        <authorList>
            <person name="Li M."/>
            <person name="Jiang Z."/>
            <person name="Sun Q."/>
            <person name="Tong Y."/>
        </authorList>
    </citation>
    <scope>NUCLEOTIDE SEQUENCE [LARGE SCALE GENOMIC DNA]</scope>
    <source>
        <strain evidence="1 2">IME1328</strain>
    </source>
</reference>
<protein>
    <recommendedName>
        <fullName evidence="3">XRE family transcriptional regulator</fullName>
    </recommendedName>
</protein>
<name>A0ABX5L495_9MICC</name>